<keyword evidence="9" id="KW-1185">Reference proteome</keyword>
<dbReference type="SMART" id="SM00267">
    <property type="entry name" value="GGDEF"/>
    <property type="match status" value="1"/>
</dbReference>
<dbReference type="InterPro" id="IPR052155">
    <property type="entry name" value="Biofilm_reg_signaling"/>
</dbReference>
<accession>A0A7X3LUU4</accession>
<dbReference type="AlphaFoldDB" id="A0A7X3LUU4"/>
<evidence type="ECO:0000256" key="1">
    <source>
        <dbReference type="PROSITE-ProRule" id="PRU00169"/>
    </source>
</evidence>
<evidence type="ECO:0000313" key="9">
    <source>
        <dbReference type="Proteomes" id="UP000433101"/>
    </source>
</evidence>
<dbReference type="InterPro" id="IPR013656">
    <property type="entry name" value="PAS_4"/>
</dbReference>
<dbReference type="InterPro" id="IPR011006">
    <property type="entry name" value="CheY-like_superfamily"/>
</dbReference>
<dbReference type="SUPFAM" id="SSF55785">
    <property type="entry name" value="PYP-like sensor domain (PAS domain)"/>
    <property type="match status" value="1"/>
</dbReference>
<dbReference type="InterPro" id="IPR043128">
    <property type="entry name" value="Rev_trsase/Diguanyl_cyclase"/>
</dbReference>
<dbReference type="Gene3D" id="3.30.70.270">
    <property type="match status" value="1"/>
</dbReference>
<dbReference type="Gene3D" id="3.30.450.20">
    <property type="entry name" value="PAS domain"/>
    <property type="match status" value="1"/>
</dbReference>
<dbReference type="Pfam" id="PF00990">
    <property type="entry name" value="GGDEF"/>
    <property type="match status" value="1"/>
</dbReference>
<dbReference type="SMART" id="SM00052">
    <property type="entry name" value="EAL"/>
    <property type="match status" value="1"/>
</dbReference>
<protein>
    <submittedName>
        <fullName evidence="8">EAL domain-containing protein</fullName>
    </submittedName>
</protein>
<evidence type="ECO:0000313" key="8">
    <source>
        <dbReference type="EMBL" id="MXN65516.1"/>
    </source>
</evidence>
<sequence>MSVIAVVDDRMINRNFFSRLASWTEEGVVTRAFANPFDALEHFRNETPDLLVTDYRMPKMDGAEFTRRFRALPGCSDIPVMVITAFSDRRFRMRALEAGATDFLQSPVDHGEFQTRARNLLALRKRQLAMKSRASDLEQELQIVERERDDVMRDSRERLLQVIDTVQVMISAVDRAGSCVFVNAYQAELLGKDAAKLTGVSLYPLMYPSELAENARALDRRVFDMGEPLAPYEEEVLVADGSTRVFLTRKVPLKDNSGKVVNVLSTSLDVTENKRAEAHLFHIAHHDALTELPNRTLLTERLDEEIAGDVDSERLFALHFLDLDRFKGINDALGHTAGDRLLEFVADRLKACVRGSDLVARLGGDEFAVLQSSVAGMEDALSLARRIIEELEDPFYINGQEVKISASIGFTMYPSDGSSTEALLRNADLAMYRAKAEGGGVFCSFAEGMDETARQAVAMEAELRRALVRSELELHFQPQIDLRDRRVIGAEALLRWHHPERGFITPGVFLPVAEESGLIYEIGEWVLNEACQQAVRWRQAGLGDLRIAVNISPTQFRKQSVSSLVRSALAASRLPPELLEIEITENVVMQGAERVLKDLRDIRDQGVQVAIDDFGTGYSSLAYLKRFKVDRLKIDQCFVQTMEEDISDAAIIDAVIGLGKSLDLQIVAEGVERAEQADLLARAGCDEAQGYYFGRPMPSKLFVKSLSPQGMMVAGGESVVREPGEKAVKG</sequence>
<feature type="modified residue" description="4-aspartylphosphate" evidence="1">
    <location>
        <position position="54"/>
    </location>
</feature>
<evidence type="ECO:0000259" key="5">
    <source>
        <dbReference type="PROSITE" id="PS50113"/>
    </source>
</evidence>
<dbReference type="InterPro" id="IPR029787">
    <property type="entry name" value="Nucleotide_cyclase"/>
</dbReference>
<reference evidence="8 9" key="1">
    <citation type="submission" date="2019-12" db="EMBL/GenBank/DDBJ databases">
        <authorList>
            <person name="Li M."/>
        </authorList>
    </citation>
    <scope>NUCLEOTIDE SEQUENCE [LARGE SCALE GENOMIC DNA]</scope>
    <source>
        <strain evidence="8 9">GBMRC 2046</strain>
    </source>
</reference>
<keyword evidence="2" id="KW-0175">Coiled coil</keyword>
<feature type="coiled-coil region" evidence="2">
    <location>
        <begin position="127"/>
        <end position="154"/>
    </location>
</feature>
<keyword evidence="1" id="KW-0597">Phosphoprotein</keyword>
<dbReference type="PROSITE" id="PS50110">
    <property type="entry name" value="RESPONSE_REGULATORY"/>
    <property type="match status" value="1"/>
</dbReference>
<feature type="domain" description="GGDEF" evidence="7">
    <location>
        <begin position="314"/>
        <end position="447"/>
    </location>
</feature>
<dbReference type="InterPro" id="IPR000160">
    <property type="entry name" value="GGDEF_dom"/>
</dbReference>
<organism evidence="8 9">
    <name type="scientific">Stappia sediminis</name>
    <dbReference type="NCBI Taxonomy" id="2692190"/>
    <lineage>
        <taxon>Bacteria</taxon>
        <taxon>Pseudomonadati</taxon>
        <taxon>Pseudomonadota</taxon>
        <taxon>Alphaproteobacteria</taxon>
        <taxon>Hyphomicrobiales</taxon>
        <taxon>Stappiaceae</taxon>
        <taxon>Stappia</taxon>
    </lineage>
</organism>
<evidence type="ECO:0000259" key="3">
    <source>
        <dbReference type="PROSITE" id="PS50110"/>
    </source>
</evidence>
<dbReference type="SUPFAM" id="SSF52172">
    <property type="entry name" value="CheY-like"/>
    <property type="match status" value="1"/>
</dbReference>
<dbReference type="PROSITE" id="PS50113">
    <property type="entry name" value="PAC"/>
    <property type="match status" value="1"/>
</dbReference>
<evidence type="ECO:0000259" key="7">
    <source>
        <dbReference type="PROSITE" id="PS50887"/>
    </source>
</evidence>
<dbReference type="PROSITE" id="PS50883">
    <property type="entry name" value="EAL"/>
    <property type="match status" value="1"/>
</dbReference>
<dbReference type="PROSITE" id="PS50887">
    <property type="entry name" value="GGDEF"/>
    <property type="match status" value="1"/>
</dbReference>
<dbReference type="Pfam" id="PF08448">
    <property type="entry name" value="PAS_4"/>
    <property type="match status" value="1"/>
</dbReference>
<comment type="caution">
    <text evidence="8">The sequence shown here is derived from an EMBL/GenBank/DDBJ whole genome shotgun (WGS) entry which is preliminary data.</text>
</comment>
<feature type="domain" description="EAL" evidence="6">
    <location>
        <begin position="456"/>
        <end position="710"/>
    </location>
</feature>
<feature type="domain" description="PAC" evidence="5">
    <location>
        <begin position="230"/>
        <end position="282"/>
    </location>
</feature>
<feature type="domain" description="PAS" evidence="4">
    <location>
        <begin position="155"/>
        <end position="225"/>
    </location>
</feature>
<dbReference type="SUPFAM" id="SSF55073">
    <property type="entry name" value="Nucleotide cyclase"/>
    <property type="match status" value="1"/>
</dbReference>
<dbReference type="EMBL" id="WUMV01000003">
    <property type="protein sequence ID" value="MXN65516.1"/>
    <property type="molecule type" value="Genomic_DNA"/>
</dbReference>
<dbReference type="RefSeq" id="WP_160775689.1">
    <property type="nucleotide sequence ID" value="NZ_WUMV01000003.1"/>
</dbReference>
<dbReference type="SMART" id="SM00448">
    <property type="entry name" value="REC"/>
    <property type="match status" value="1"/>
</dbReference>
<dbReference type="NCBIfam" id="TIGR00254">
    <property type="entry name" value="GGDEF"/>
    <property type="match status" value="1"/>
</dbReference>
<dbReference type="FunFam" id="3.20.20.450:FF:000001">
    <property type="entry name" value="Cyclic di-GMP phosphodiesterase yahA"/>
    <property type="match status" value="1"/>
</dbReference>
<dbReference type="Pfam" id="PF00563">
    <property type="entry name" value="EAL"/>
    <property type="match status" value="1"/>
</dbReference>
<dbReference type="Gene3D" id="3.40.50.2300">
    <property type="match status" value="1"/>
</dbReference>
<dbReference type="InterPro" id="IPR001633">
    <property type="entry name" value="EAL_dom"/>
</dbReference>
<proteinExistence type="predicted"/>
<dbReference type="InterPro" id="IPR000014">
    <property type="entry name" value="PAS"/>
</dbReference>
<dbReference type="GO" id="GO:0000160">
    <property type="term" value="P:phosphorelay signal transduction system"/>
    <property type="evidence" value="ECO:0007669"/>
    <property type="project" value="InterPro"/>
</dbReference>
<dbReference type="Pfam" id="PF00072">
    <property type="entry name" value="Response_reg"/>
    <property type="match status" value="1"/>
</dbReference>
<dbReference type="Gene3D" id="3.20.20.450">
    <property type="entry name" value="EAL domain"/>
    <property type="match status" value="1"/>
</dbReference>
<dbReference type="PANTHER" id="PTHR44757">
    <property type="entry name" value="DIGUANYLATE CYCLASE DGCP"/>
    <property type="match status" value="1"/>
</dbReference>
<dbReference type="SUPFAM" id="SSF141868">
    <property type="entry name" value="EAL domain-like"/>
    <property type="match status" value="1"/>
</dbReference>
<dbReference type="PROSITE" id="PS50112">
    <property type="entry name" value="PAS"/>
    <property type="match status" value="1"/>
</dbReference>
<dbReference type="Proteomes" id="UP000433101">
    <property type="component" value="Unassembled WGS sequence"/>
</dbReference>
<feature type="domain" description="Response regulatory" evidence="3">
    <location>
        <begin position="3"/>
        <end position="121"/>
    </location>
</feature>
<evidence type="ECO:0000256" key="2">
    <source>
        <dbReference type="SAM" id="Coils"/>
    </source>
</evidence>
<name>A0A7X3LUU4_9HYPH</name>
<evidence type="ECO:0000259" key="4">
    <source>
        <dbReference type="PROSITE" id="PS50112"/>
    </source>
</evidence>
<evidence type="ECO:0000259" key="6">
    <source>
        <dbReference type="PROSITE" id="PS50883"/>
    </source>
</evidence>
<dbReference type="CDD" id="cd01949">
    <property type="entry name" value="GGDEF"/>
    <property type="match status" value="1"/>
</dbReference>
<dbReference type="InterPro" id="IPR001789">
    <property type="entry name" value="Sig_transdc_resp-reg_receiver"/>
</dbReference>
<dbReference type="InterPro" id="IPR035919">
    <property type="entry name" value="EAL_sf"/>
</dbReference>
<dbReference type="InterPro" id="IPR000700">
    <property type="entry name" value="PAS-assoc_C"/>
</dbReference>
<dbReference type="InterPro" id="IPR035965">
    <property type="entry name" value="PAS-like_dom_sf"/>
</dbReference>
<gene>
    <name evidence="8" type="ORF">GR183_11445</name>
</gene>
<dbReference type="PANTHER" id="PTHR44757:SF2">
    <property type="entry name" value="BIOFILM ARCHITECTURE MAINTENANCE PROTEIN MBAA"/>
    <property type="match status" value="1"/>
</dbReference>
<dbReference type="NCBIfam" id="TIGR00229">
    <property type="entry name" value="sensory_box"/>
    <property type="match status" value="1"/>
</dbReference>
<dbReference type="CDD" id="cd01948">
    <property type="entry name" value="EAL"/>
    <property type="match status" value="1"/>
</dbReference>